<keyword evidence="2" id="KW-0472">Membrane</keyword>
<keyword evidence="5" id="KW-1185">Reference proteome</keyword>
<dbReference type="Gene3D" id="3.90.1580.10">
    <property type="entry name" value="paralog of FGE (formylglycine-generating enzyme)"/>
    <property type="match status" value="1"/>
</dbReference>
<accession>A0A9X0U249</accession>
<name>A0A9X0U249_9BACT</name>
<dbReference type="SUPFAM" id="SSF56436">
    <property type="entry name" value="C-type lectin-like"/>
    <property type="match status" value="1"/>
</dbReference>
<feature type="region of interest" description="Disordered" evidence="1">
    <location>
        <begin position="348"/>
        <end position="372"/>
    </location>
</feature>
<dbReference type="PANTHER" id="PTHR23150">
    <property type="entry name" value="SULFATASE MODIFYING FACTOR 1, 2"/>
    <property type="match status" value="1"/>
</dbReference>
<feature type="domain" description="Sulfatase-modifying factor enzyme-like" evidence="3">
    <location>
        <begin position="102"/>
        <end position="407"/>
    </location>
</feature>
<evidence type="ECO:0000256" key="1">
    <source>
        <dbReference type="SAM" id="MobiDB-lite"/>
    </source>
</evidence>
<protein>
    <submittedName>
        <fullName evidence="4">Formylglycine-generating enzyme required for sulfatase activity</fullName>
    </submittedName>
</protein>
<dbReference type="InterPro" id="IPR016187">
    <property type="entry name" value="CTDL_fold"/>
</dbReference>
<dbReference type="Pfam" id="PF03781">
    <property type="entry name" value="FGE-sulfatase"/>
    <property type="match status" value="1"/>
</dbReference>
<reference evidence="4 5" key="1">
    <citation type="submission" date="2020-08" db="EMBL/GenBank/DDBJ databases">
        <title>Genomic Encyclopedia of Type Strains, Phase IV (KMG-V): Genome sequencing to study the core and pangenomes of soil and plant-associated prokaryotes.</title>
        <authorList>
            <person name="Whitman W."/>
        </authorList>
    </citation>
    <scope>NUCLEOTIDE SEQUENCE [LARGE SCALE GENOMIC DNA]</scope>
    <source>
        <strain evidence="4 5">X5P2</strain>
    </source>
</reference>
<dbReference type="Proteomes" id="UP000535182">
    <property type="component" value="Unassembled WGS sequence"/>
</dbReference>
<dbReference type="AlphaFoldDB" id="A0A9X0U249"/>
<evidence type="ECO:0000313" key="5">
    <source>
        <dbReference type="Proteomes" id="UP000535182"/>
    </source>
</evidence>
<feature type="compositionally biased region" description="Polar residues" evidence="1">
    <location>
        <begin position="348"/>
        <end position="359"/>
    </location>
</feature>
<sequence length="432" mass="46944">MKTRTASIKKGQIEEKSAKTIWTSGLVIVLAIGACVAVYKHSSPFQANLPVAAIPADANQIAPPPPNTAPTSAQKTAAPEIRQVAFGPTVPNTTALPTKAPQGMALIPGGEFSMGAQNPPDMDDVGMKATLDSRPVHRVYVDAFFMDKTDVTNAQFAAFAKATGYITVAERKPRAEDYPGAPPENLVAGSVIFAPPDHPVSLNDYYQWWTYVPGANWRHPLGPKSSIVGKENYPVVHVSYEDALAYAKWAGKRLPTEAEWEFAARGGLAGKPYVWGDEFRPKGKWMANTHEGHFPDKDTGDDGYTGIAPVAKFPANKYGLFDMAGNVWQWTSDWYRPDYYQQLQASVTRNPQGPESSYDPSEPGHSKKAQRGGSFLCTDQYCSRYIVGTRGKGDVDTGTNHLGFRCVMSLQQAETALKAGESNPAQPLTAMK</sequence>
<dbReference type="RefSeq" id="WP_183972597.1">
    <property type="nucleotide sequence ID" value="NZ_JACHEB010000001.1"/>
</dbReference>
<dbReference type="InterPro" id="IPR051043">
    <property type="entry name" value="Sulfatase_Mod_Factor_Kinase"/>
</dbReference>
<proteinExistence type="predicted"/>
<evidence type="ECO:0000259" key="3">
    <source>
        <dbReference type="Pfam" id="PF03781"/>
    </source>
</evidence>
<dbReference type="GO" id="GO:0120147">
    <property type="term" value="F:formylglycine-generating oxidase activity"/>
    <property type="evidence" value="ECO:0007669"/>
    <property type="project" value="TreeGrafter"/>
</dbReference>
<dbReference type="PANTHER" id="PTHR23150:SF19">
    <property type="entry name" value="FORMYLGLYCINE-GENERATING ENZYME"/>
    <property type="match status" value="1"/>
</dbReference>
<feature type="transmembrane region" description="Helical" evidence="2">
    <location>
        <begin position="21"/>
        <end position="39"/>
    </location>
</feature>
<keyword evidence="2" id="KW-0812">Transmembrane</keyword>
<dbReference type="InterPro" id="IPR005532">
    <property type="entry name" value="SUMF_dom"/>
</dbReference>
<comment type="caution">
    <text evidence="4">The sequence shown here is derived from an EMBL/GenBank/DDBJ whole genome shotgun (WGS) entry which is preliminary data.</text>
</comment>
<dbReference type="InterPro" id="IPR042095">
    <property type="entry name" value="SUMF_sf"/>
</dbReference>
<dbReference type="EMBL" id="JACHEB010000001">
    <property type="protein sequence ID" value="MBB5326560.1"/>
    <property type="molecule type" value="Genomic_DNA"/>
</dbReference>
<evidence type="ECO:0000313" key="4">
    <source>
        <dbReference type="EMBL" id="MBB5326560.1"/>
    </source>
</evidence>
<dbReference type="PROSITE" id="PS51257">
    <property type="entry name" value="PROKAR_LIPOPROTEIN"/>
    <property type="match status" value="1"/>
</dbReference>
<evidence type="ECO:0000256" key="2">
    <source>
        <dbReference type="SAM" id="Phobius"/>
    </source>
</evidence>
<gene>
    <name evidence="4" type="ORF">HDF14_000154</name>
</gene>
<keyword evidence="2" id="KW-1133">Transmembrane helix</keyword>
<organism evidence="4 5">
    <name type="scientific">Tunturiibacter gelidiferens</name>
    <dbReference type="NCBI Taxonomy" id="3069689"/>
    <lineage>
        <taxon>Bacteria</taxon>
        <taxon>Pseudomonadati</taxon>
        <taxon>Acidobacteriota</taxon>
        <taxon>Terriglobia</taxon>
        <taxon>Terriglobales</taxon>
        <taxon>Acidobacteriaceae</taxon>
        <taxon>Tunturiibacter</taxon>
    </lineage>
</organism>